<dbReference type="OrthoDB" id="6804990at2"/>
<dbReference type="GO" id="GO:0003677">
    <property type="term" value="F:DNA binding"/>
    <property type="evidence" value="ECO:0007669"/>
    <property type="project" value="UniProtKB-KW"/>
</dbReference>
<dbReference type="Gene3D" id="3.40.190.290">
    <property type="match status" value="1"/>
</dbReference>
<dbReference type="PROSITE" id="PS50931">
    <property type="entry name" value="HTH_LYSR"/>
    <property type="match status" value="1"/>
</dbReference>
<name>A0A6N2ZEQ8_9ENTR</name>
<organism evidence="6">
    <name type="scientific">Phytobacter massiliensis</name>
    <dbReference type="NCBI Taxonomy" id="1485952"/>
    <lineage>
        <taxon>Bacteria</taxon>
        <taxon>Pseudomonadati</taxon>
        <taxon>Pseudomonadota</taxon>
        <taxon>Gammaproteobacteria</taxon>
        <taxon>Enterobacterales</taxon>
        <taxon>Enterobacteriaceae</taxon>
        <taxon>Phytobacter</taxon>
    </lineage>
</organism>
<dbReference type="PANTHER" id="PTHR30419:SF8">
    <property type="entry name" value="NITROGEN ASSIMILATION TRANSCRIPTIONAL ACTIVATOR-RELATED"/>
    <property type="match status" value="1"/>
</dbReference>
<evidence type="ECO:0000256" key="1">
    <source>
        <dbReference type="ARBA" id="ARBA00009437"/>
    </source>
</evidence>
<sequence>MLNNELRYFMAVATTGSLSAASEQLYVAGSAISRQIQKLETRLGVALFDRHARGMILTDAGQILANHVRKSMRDMEYALAEIHGLTAVRKALVRLACTDGMAFDLLPGLLARFRKLHPGISFDLQVGSAMQVAEWVRRNACDIAFQFSLAPEKEVEIIAAWPAPVLLLVDGGHPLVWQESVAMEDLHLYPLVLPEAGTTLRQLFDLSCRMAGTFIEPVFSSNNFSALYDFTRHTPDAVTVCSHFSVLWRATRDGMTLKTINNTSLSQRMLQIQVPGSKHRPAAVNAFLTMIAQALESEHKAWMARLG</sequence>
<reference evidence="6" key="1">
    <citation type="submission" date="2019-11" db="EMBL/GenBank/DDBJ databases">
        <authorList>
            <person name="Feng L."/>
        </authorList>
    </citation>
    <scope>NUCLEOTIDE SEQUENCE</scope>
    <source>
        <strain evidence="6">EMassiliensisLFYP7</strain>
    </source>
</reference>
<dbReference type="EMBL" id="CACRTZ010000004">
    <property type="protein sequence ID" value="VYT77083.1"/>
    <property type="molecule type" value="Genomic_DNA"/>
</dbReference>
<gene>
    <name evidence="6" type="primary">cynR_1</name>
    <name evidence="6" type="ORF">EMLFYP7_00573</name>
</gene>
<evidence type="ECO:0000256" key="4">
    <source>
        <dbReference type="ARBA" id="ARBA00023163"/>
    </source>
</evidence>
<proteinExistence type="inferred from homology"/>
<dbReference type="PRINTS" id="PR00039">
    <property type="entry name" value="HTHLYSR"/>
</dbReference>
<keyword evidence="4" id="KW-0804">Transcription</keyword>
<evidence type="ECO:0000259" key="5">
    <source>
        <dbReference type="PROSITE" id="PS50931"/>
    </source>
</evidence>
<accession>A0A6N2ZEQ8</accession>
<keyword evidence="2" id="KW-0805">Transcription regulation</keyword>
<evidence type="ECO:0000256" key="2">
    <source>
        <dbReference type="ARBA" id="ARBA00023015"/>
    </source>
</evidence>
<dbReference type="SUPFAM" id="SSF53850">
    <property type="entry name" value="Periplasmic binding protein-like II"/>
    <property type="match status" value="1"/>
</dbReference>
<dbReference type="InterPro" id="IPR005119">
    <property type="entry name" value="LysR_subst-bd"/>
</dbReference>
<feature type="domain" description="HTH lysR-type" evidence="5">
    <location>
        <begin position="1"/>
        <end position="58"/>
    </location>
</feature>
<dbReference type="RefSeq" id="WP_044178689.1">
    <property type="nucleotide sequence ID" value="NZ_CABKSF010000001.1"/>
</dbReference>
<comment type="similarity">
    <text evidence="1">Belongs to the LysR transcriptional regulatory family.</text>
</comment>
<dbReference type="Pfam" id="PF03466">
    <property type="entry name" value="LysR_substrate"/>
    <property type="match status" value="1"/>
</dbReference>
<dbReference type="Gene3D" id="1.10.10.10">
    <property type="entry name" value="Winged helix-like DNA-binding domain superfamily/Winged helix DNA-binding domain"/>
    <property type="match status" value="1"/>
</dbReference>
<dbReference type="GO" id="GO:0005829">
    <property type="term" value="C:cytosol"/>
    <property type="evidence" value="ECO:0007669"/>
    <property type="project" value="TreeGrafter"/>
</dbReference>
<dbReference type="InterPro" id="IPR036388">
    <property type="entry name" value="WH-like_DNA-bd_sf"/>
</dbReference>
<keyword evidence="3" id="KW-0238">DNA-binding</keyword>
<dbReference type="PANTHER" id="PTHR30419">
    <property type="entry name" value="HTH-TYPE TRANSCRIPTIONAL REGULATOR YBHD"/>
    <property type="match status" value="1"/>
</dbReference>
<dbReference type="InterPro" id="IPR000847">
    <property type="entry name" value="LysR_HTH_N"/>
</dbReference>
<dbReference type="InterPro" id="IPR050950">
    <property type="entry name" value="HTH-type_LysR_regulators"/>
</dbReference>
<dbReference type="SUPFAM" id="SSF46785">
    <property type="entry name" value="Winged helix' DNA-binding domain"/>
    <property type="match status" value="1"/>
</dbReference>
<dbReference type="FunFam" id="1.10.10.10:FF:000001">
    <property type="entry name" value="LysR family transcriptional regulator"/>
    <property type="match status" value="1"/>
</dbReference>
<dbReference type="AlphaFoldDB" id="A0A6N2ZEQ8"/>
<dbReference type="Pfam" id="PF00126">
    <property type="entry name" value="HTH_1"/>
    <property type="match status" value="1"/>
</dbReference>
<protein>
    <submittedName>
        <fullName evidence="6">HTH-type transcriptional regulator CynR</fullName>
    </submittedName>
</protein>
<evidence type="ECO:0000256" key="3">
    <source>
        <dbReference type="ARBA" id="ARBA00023125"/>
    </source>
</evidence>
<dbReference type="GO" id="GO:0003700">
    <property type="term" value="F:DNA-binding transcription factor activity"/>
    <property type="evidence" value="ECO:0007669"/>
    <property type="project" value="InterPro"/>
</dbReference>
<evidence type="ECO:0000313" key="6">
    <source>
        <dbReference type="EMBL" id="VYT77083.1"/>
    </source>
</evidence>
<dbReference type="InterPro" id="IPR036390">
    <property type="entry name" value="WH_DNA-bd_sf"/>
</dbReference>